<name>A0ABT5SF87_9MICO</name>
<comment type="caution">
    <text evidence="2">The sequence shown here is derived from an EMBL/GenBank/DDBJ whole genome shotgun (WGS) entry which is preliminary data.</text>
</comment>
<reference evidence="2 3" key="1">
    <citation type="submission" date="2023-02" db="EMBL/GenBank/DDBJ databases">
        <title>Study of novel species of the Microbacterium genus.</title>
        <authorList>
            <person name="Arroyo-Herrera I."/>
            <person name="Roman-Ponce B."/>
            <person name="Vasquez-Murrieta M.S."/>
        </authorList>
    </citation>
    <scope>NUCLEOTIDE SEQUENCE [LARGE SCALE GENOMIC DNA]</scope>
    <source>
        <strain evidence="2 3">NE1TT3</strain>
    </source>
</reference>
<keyword evidence="1" id="KW-0472">Membrane</keyword>
<dbReference type="EMBL" id="JAQZCI010000001">
    <property type="protein sequence ID" value="MDD7960782.1"/>
    <property type="molecule type" value="Genomic_DNA"/>
</dbReference>
<dbReference type="RefSeq" id="WP_274263566.1">
    <property type="nucleotide sequence ID" value="NZ_JAQZCI010000001.1"/>
</dbReference>
<sequence length="54" mass="5933">MTATTSTAGSFWLLPSLLIAVVIVVGLIARQRERVRRGMRPVTRLFGALHRAGE</sequence>
<dbReference type="Proteomes" id="UP001218170">
    <property type="component" value="Unassembled WGS sequence"/>
</dbReference>
<organism evidence="2 3">
    <name type="scientific">Microbacterium thalli</name>
    <dbReference type="NCBI Taxonomy" id="3027921"/>
    <lineage>
        <taxon>Bacteria</taxon>
        <taxon>Bacillati</taxon>
        <taxon>Actinomycetota</taxon>
        <taxon>Actinomycetes</taxon>
        <taxon>Micrococcales</taxon>
        <taxon>Microbacteriaceae</taxon>
        <taxon>Microbacterium</taxon>
    </lineage>
</organism>
<evidence type="ECO:0000256" key="1">
    <source>
        <dbReference type="SAM" id="Phobius"/>
    </source>
</evidence>
<keyword evidence="1" id="KW-1133">Transmembrane helix</keyword>
<gene>
    <name evidence="2" type="ORF">PUW80_00295</name>
</gene>
<keyword evidence="1" id="KW-0812">Transmembrane</keyword>
<accession>A0ABT5SF87</accession>
<protein>
    <submittedName>
        <fullName evidence="2">Uncharacterized protein</fullName>
    </submittedName>
</protein>
<feature type="transmembrane region" description="Helical" evidence="1">
    <location>
        <begin position="12"/>
        <end position="29"/>
    </location>
</feature>
<evidence type="ECO:0000313" key="2">
    <source>
        <dbReference type="EMBL" id="MDD7960782.1"/>
    </source>
</evidence>
<evidence type="ECO:0000313" key="3">
    <source>
        <dbReference type="Proteomes" id="UP001218170"/>
    </source>
</evidence>
<proteinExistence type="predicted"/>
<keyword evidence="3" id="KW-1185">Reference proteome</keyword>